<gene>
    <name evidence="3" type="ORF">M404DRAFT_1005461</name>
</gene>
<evidence type="ECO:0000256" key="2">
    <source>
        <dbReference type="SAM" id="Phobius"/>
    </source>
</evidence>
<reference evidence="4" key="2">
    <citation type="submission" date="2015-01" db="EMBL/GenBank/DDBJ databases">
        <title>Evolutionary Origins and Diversification of the Mycorrhizal Mutualists.</title>
        <authorList>
            <consortium name="DOE Joint Genome Institute"/>
            <consortium name="Mycorrhizal Genomics Consortium"/>
            <person name="Kohler A."/>
            <person name="Kuo A."/>
            <person name="Nagy L.G."/>
            <person name="Floudas D."/>
            <person name="Copeland A."/>
            <person name="Barry K.W."/>
            <person name="Cichocki N."/>
            <person name="Veneault-Fourrey C."/>
            <person name="LaButti K."/>
            <person name="Lindquist E.A."/>
            <person name="Lipzen A."/>
            <person name="Lundell T."/>
            <person name="Morin E."/>
            <person name="Murat C."/>
            <person name="Riley R."/>
            <person name="Ohm R."/>
            <person name="Sun H."/>
            <person name="Tunlid A."/>
            <person name="Henrissat B."/>
            <person name="Grigoriev I.V."/>
            <person name="Hibbett D.S."/>
            <person name="Martin F."/>
        </authorList>
    </citation>
    <scope>NUCLEOTIDE SEQUENCE [LARGE SCALE GENOMIC DNA]</scope>
    <source>
        <strain evidence="4">Marx 270</strain>
    </source>
</reference>
<dbReference type="EMBL" id="KN832017">
    <property type="protein sequence ID" value="KIN98326.1"/>
    <property type="molecule type" value="Genomic_DNA"/>
</dbReference>
<organism evidence="3 4">
    <name type="scientific">Pisolithus tinctorius Marx 270</name>
    <dbReference type="NCBI Taxonomy" id="870435"/>
    <lineage>
        <taxon>Eukaryota</taxon>
        <taxon>Fungi</taxon>
        <taxon>Dikarya</taxon>
        <taxon>Basidiomycota</taxon>
        <taxon>Agaricomycotina</taxon>
        <taxon>Agaricomycetes</taxon>
        <taxon>Agaricomycetidae</taxon>
        <taxon>Boletales</taxon>
        <taxon>Sclerodermatineae</taxon>
        <taxon>Pisolithaceae</taxon>
        <taxon>Pisolithus</taxon>
    </lineage>
</organism>
<keyword evidence="4" id="KW-1185">Reference proteome</keyword>
<dbReference type="Proteomes" id="UP000054217">
    <property type="component" value="Unassembled WGS sequence"/>
</dbReference>
<dbReference type="AlphaFoldDB" id="A0A0C3JLA4"/>
<keyword evidence="2" id="KW-0472">Membrane</keyword>
<keyword evidence="2" id="KW-1133">Transmembrane helix</keyword>
<keyword evidence="2" id="KW-0812">Transmembrane</keyword>
<accession>A0A0C3JLA4</accession>
<feature type="transmembrane region" description="Helical" evidence="2">
    <location>
        <begin position="44"/>
        <end position="74"/>
    </location>
</feature>
<proteinExistence type="predicted"/>
<protein>
    <submittedName>
        <fullName evidence="3">Uncharacterized protein</fullName>
    </submittedName>
</protein>
<reference evidence="3 4" key="1">
    <citation type="submission" date="2014-04" db="EMBL/GenBank/DDBJ databases">
        <authorList>
            <consortium name="DOE Joint Genome Institute"/>
            <person name="Kuo A."/>
            <person name="Kohler A."/>
            <person name="Costa M.D."/>
            <person name="Nagy L.G."/>
            <person name="Floudas D."/>
            <person name="Copeland A."/>
            <person name="Barry K.W."/>
            <person name="Cichocki N."/>
            <person name="Veneault-Fourrey C."/>
            <person name="LaButti K."/>
            <person name="Lindquist E.A."/>
            <person name="Lipzen A."/>
            <person name="Lundell T."/>
            <person name="Morin E."/>
            <person name="Murat C."/>
            <person name="Sun H."/>
            <person name="Tunlid A."/>
            <person name="Henrissat B."/>
            <person name="Grigoriev I.V."/>
            <person name="Hibbett D.S."/>
            <person name="Martin F."/>
            <person name="Nordberg H.P."/>
            <person name="Cantor M.N."/>
            <person name="Hua S.X."/>
        </authorList>
    </citation>
    <scope>NUCLEOTIDE SEQUENCE [LARGE SCALE GENOMIC DNA]</scope>
    <source>
        <strain evidence="3 4">Marx 270</strain>
    </source>
</reference>
<evidence type="ECO:0000256" key="1">
    <source>
        <dbReference type="SAM" id="MobiDB-lite"/>
    </source>
</evidence>
<evidence type="ECO:0000313" key="4">
    <source>
        <dbReference type="Proteomes" id="UP000054217"/>
    </source>
</evidence>
<dbReference type="HOGENOM" id="CLU_1982485_0_0_1"/>
<evidence type="ECO:0000313" key="3">
    <source>
        <dbReference type="EMBL" id="KIN98326.1"/>
    </source>
</evidence>
<name>A0A0C3JLA4_PISTI</name>
<sequence>MIHEDEFSVYAYLWTMHTVPGPLAPVDQVQRTEMAVRVDQKKALLGMAMFSAGAVTPIVKISVGLELILFWVIWHHCESGRFSMPTPRLGVFKAEIQADGERHTSALGDAPEYDINRMQGDDSHSR</sequence>
<feature type="region of interest" description="Disordered" evidence="1">
    <location>
        <begin position="103"/>
        <end position="126"/>
    </location>
</feature>
<dbReference type="InParanoid" id="A0A0C3JLA4"/>